<dbReference type="Gene3D" id="3.30.70.1230">
    <property type="entry name" value="Nucleotide cyclase"/>
    <property type="match status" value="1"/>
</dbReference>
<keyword evidence="8" id="KW-1133">Transmembrane helix</keyword>
<dbReference type="GO" id="GO:0007168">
    <property type="term" value="P:receptor guanylyl cyclase signaling pathway"/>
    <property type="evidence" value="ECO:0007669"/>
    <property type="project" value="TreeGrafter"/>
</dbReference>
<dbReference type="PANTHER" id="PTHR11920">
    <property type="entry name" value="GUANYLYL CYCLASE"/>
    <property type="match status" value="1"/>
</dbReference>
<protein>
    <recommendedName>
        <fullName evidence="3">guanylate cyclase</fullName>
        <ecNumber evidence="3">4.6.1.2</ecNumber>
    </recommendedName>
</protein>
<keyword evidence="5" id="KW-0812">Transmembrane</keyword>
<dbReference type="GO" id="GO:0035556">
    <property type="term" value="P:intracellular signal transduction"/>
    <property type="evidence" value="ECO:0007669"/>
    <property type="project" value="InterPro"/>
</dbReference>
<dbReference type="InterPro" id="IPR001054">
    <property type="entry name" value="A/G_cyclase"/>
</dbReference>
<dbReference type="InterPro" id="IPR018297">
    <property type="entry name" value="A/G_cyclase_CS"/>
</dbReference>
<dbReference type="EMBL" id="JAWDGP010006314">
    <property type="protein sequence ID" value="KAK3743377.1"/>
    <property type="molecule type" value="Genomic_DNA"/>
</dbReference>
<comment type="subcellular location">
    <subcellularLocation>
        <location evidence="2">Cytoplasm</location>
    </subcellularLocation>
    <subcellularLocation>
        <location evidence="1">Membrane</location>
        <topology evidence="1">Single-pass type I membrane protein</topology>
    </subcellularLocation>
</comment>
<keyword evidence="9" id="KW-0342">GTP-binding</keyword>
<dbReference type="SUPFAM" id="SSF55073">
    <property type="entry name" value="Nucleotide cyclase"/>
    <property type="match status" value="1"/>
</dbReference>
<dbReference type="Proteomes" id="UP001283361">
    <property type="component" value="Unassembled WGS sequence"/>
</dbReference>
<dbReference type="InterPro" id="IPR050401">
    <property type="entry name" value="Cyclic_nucleotide_synthase"/>
</dbReference>
<name>A0AAE1CXN3_9GAST</name>
<gene>
    <name evidence="16" type="ORF">RRG08_061313</name>
</gene>
<evidence type="ECO:0000256" key="2">
    <source>
        <dbReference type="ARBA" id="ARBA00004496"/>
    </source>
</evidence>
<feature type="compositionally biased region" description="Polar residues" evidence="14">
    <location>
        <begin position="397"/>
        <end position="409"/>
    </location>
</feature>
<dbReference type="AlphaFoldDB" id="A0AAE1CXN3"/>
<feature type="region of interest" description="Disordered" evidence="14">
    <location>
        <begin position="299"/>
        <end position="459"/>
    </location>
</feature>
<dbReference type="GO" id="GO:0005737">
    <property type="term" value="C:cytoplasm"/>
    <property type="evidence" value="ECO:0007669"/>
    <property type="project" value="UniProtKB-SubCell"/>
</dbReference>
<keyword evidence="10" id="KW-0472">Membrane</keyword>
<proteinExistence type="inferred from homology"/>
<evidence type="ECO:0000313" key="17">
    <source>
        <dbReference type="Proteomes" id="UP001283361"/>
    </source>
</evidence>
<keyword evidence="11 13" id="KW-0456">Lyase</keyword>
<accession>A0AAE1CXN3</accession>
<feature type="region of interest" description="Disordered" evidence="14">
    <location>
        <begin position="261"/>
        <end position="284"/>
    </location>
</feature>
<dbReference type="GO" id="GO:0005886">
    <property type="term" value="C:plasma membrane"/>
    <property type="evidence" value="ECO:0007669"/>
    <property type="project" value="TreeGrafter"/>
</dbReference>
<feature type="compositionally biased region" description="Polar residues" evidence="14">
    <location>
        <begin position="446"/>
        <end position="455"/>
    </location>
</feature>
<evidence type="ECO:0000256" key="12">
    <source>
        <dbReference type="ARBA" id="ARBA00023293"/>
    </source>
</evidence>
<dbReference type="Pfam" id="PF00211">
    <property type="entry name" value="Guanylate_cyc"/>
    <property type="match status" value="1"/>
</dbReference>
<sequence>MPFALYRSVAPGKKLDETTAELKRTSRELALEKQRTDRLLYQMLPAKVADQLKLGMKVEAEKFDQVTVLFSDIVEFTSIAAACNPLDVVNMLNNLYHKFDVQTNEYGVYKVETIGDAYMVVSGVPEATTNHAQNVADFALTMTRLARSVLTPDTGKPIKIRVGVHTGPVVAGVVGVKMPRYCLFGDTVNTASRMESHGVPARIHVSLSCFKQLHKHGYVFRARGGVSIKGKGVMKTFLLIGKGKFVTSDPADEFRKLPMTSEEDFLEERQGDSDGTSKTVKVTQKTSFRLHSMTDSHAQYGEHISLNSPKVKVNDSPETESPADSSLEDPNDIFLDNGQQELPSPACNKYPSDQQPEEVGQKELSSLEVQSPPSRLNGSADNGRSSGFPKACPDQGPPSTSKLTSSHASKTPPPSYHCSSLESPGAMPESHPLNVSTDTVGVASDGGQTQHNNSLAGAGSVEAGTFGEIRVLDGASPRFCSRTCRLM</sequence>
<dbReference type="Pfam" id="PF07701">
    <property type="entry name" value="HNOBA"/>
    <property type="match status" value="1"/>
</dbReference>
<evidence type="ECO:0000256" key="14">
    <source>
        <dbReference type="SAM" id="MobiDB-lite"/>
    </source>
</evidence>
<keyword evidence="12" id="KW-0141">cGMP biosynthesis</keyword>
<comment type="similarity">
    <text evidence="13">Belongs to the adenylyl cyclase class-4/guanylyl cyclase family.</text>
</comment>
<dbReference type="EC" id="4.6.1.2" evidence="3"/>
<evidence type="ECO:0000256" key="3">
    <source>
        <dbReference type="ARBA" id="ARBA00012202"/>
    </source>
</evidence>
<dbReference type="InterPro" id="IPR011645">
    <property type="entry name" value="HNOB_dom_associated"/>
</dbReference>
<dbReference type="InterPro" id="IPR029787">
    <property type="entry name" value="Nucleotide_cyclase"/>
</dbReference>
<feature type="compositionally biased region" description="Polar residues" evidence="14">
    <location>
        <begin position="363"/>
        <end position="385"/>
    </location>
</feature>
<evidence type="ECO:0000256" key="9">
    <source>
        <dbReference type="ARBA" id="ARBA00023134"/>
    </source>
</evidence>
<keyword evidence="7" id="KW-0547">Nucleotide-binding</keyword>
<evidence type="ECO:0000256" key="8">
    <source>
        <dbReference type="ARBA" id="ARBA00022989"/>
    </source>
</evidence>
<evidence type="ECO:0000256" key="13">
    <source>
        <dbReference type="RuleBase" id="RU000405"/>
    </source>
</evidence>
<keyword evidence="17" id="KW-1185">Reference proteome</keyword>
<dbReference type="GO" id="GO:0004016">
    <property type="term" value="F:adenylate cyclase activity"/>
    <property type="evidence" value="ECO:0007669"/>
    <property type="project" value="TreeGrafter"/>
</dbReference>
<reference evidence="16" key="1">
    <citation type="journal article" date="2023" name="G3 (Bethesda)">
        <title>A reference genome for the long-term kleptoplast-retaining sea slug Elysia crispata morphotype clarki.</title>
        <authorList>
            <person name="Eastman K.E."/>
            <person name="Pendleton A.L."/>
            <person name="Shaikh M.A."/>
            <person name="Suttiyut T."/>
            <person name="Ogas R."/>
            <person name="Tomko P."/>
            <person name="Gavelis G."/>
            <person name="Widhalm J.R."/>
            <person name="Wisecaver J.H."/>
        </authorList>
    </citation>
    <scope>NUCLEOTIDE SEQUENCE</scope>
    <source>
        <strain evidence="16">ECLA1</strain>
    </source>
</reference>
<dbReference type="PROSITE" id="PS50125">
    <property type="entry name" value="GUANYLATE_CYCLASE_2"/>
    <property type="match status" value="1"/>
</dbReference>
<keyword evidence="4" id="KW-0963">Cytoplasm</keyword>
<dbReference type="PROSITE" id="PS00452">
    <property type="entry name" value="GUANYLATE_CYCLASE_1"/>
    <property type="match status" value="1"/>
</dbReference>
<dbReference type="CDD" id="cd07302">
    <property type="entry name" value="CHD"/>
    <property type="match status" value="1"/>
</dbReference>
<dbReference type="SMART" id="SM00044">
    <property type="entry name" value="CYCc"/>
    <property type="match status" value="1"/>
</dbReference>
<evidence type="ECO:0000256" key="10">
    <source>
        <dbReference type="ARBA" id="ARBA00023136"/>
    </source>
</evidence>
<evidence type="ECO:0000256" key="1">
    <source>
        <dbReference type="ARBA" id="ARBA00004479"/>
    </source>
</evidence>
<evidence type="ECO:0000256" key="11">
    <source>
        <dbReference type="ARBA" id="ARBA00023239"/>
    </source>
</evidence>
<dbReference type="GO" id="GO:0005525">
    <property type="term" value="F:GTP binding"/>
    <property type="evidence" value="ECO:0007669"/>
    <property type="project" value="UniProtKB-KW"/>
</dbReference>
<comment type="caution">
    <text evidence="16">The sequence shown here is derived from an EMBL/GenBank/DDBJ whole genome shotgun (WGS) entry which is preliminary data.</text>
</comment>
<evidence type="ECO:0000256" key="4">
    <source>
        <dbReference type="ARBA" id="ARBA00022490"/>
    </source>
</evidence>
<organism evidence="16 17">
    <name type="scientific">Elysia crispata</name>
    <name type="common">lettuce slug</name>
    <dbReference type="NCBI Taxonomy" id="231223"/>
    <lineage>
        <taxon>Eukaryota</taxon>
        <taxon>Metazoa</taxon>
        <taxon>Spiralia</taxon>
        <taxon>Lophotrochozoa</taxon>
        <taxon>Mollusca</taxon>
        <taxon>Gastropoda</taxon>
        <taxon>Heterobranchia</taxon>
        <taxon>Euthyneura</taxon>
        <taxon>Panpulmonata</taxon>
        <taxon>Sacoglossa</taxon>
        <taxon>Placobranchoidea</taxon>
        <taxon>Plakobranchidae</taxon>
        <taxon>Elysia</taxon>
    </lineage>
</organism>
<dbReference type="Gene3D" id="6.10.250.780">
    <property type="match status" value="1"/>
</dbReference>
<dbReference type="GO" id="GO:0001653">
    <property type="term" value="F:peptide receptor activity"/>
    <property type="evidence" value="ECO:0007669"/>
    <property type="project" value="TreeGrafter"/>
</dbReference>
<dbReference type="PANTHER" id="PTHR11920:SF501">
    <property type="entry name" value="GUANYLATE CYCLASE 32E"/>
    <property type="match status" value="1"/>
</dbReference>
<evidence type="ECO:0000259" key="15">
    <source>
        <dbReference type="PROSITE" id="PS50125"/>
    </source>
</evidence>
<feature type="domain" description="Guanylate cyclase" evidence="15">
    <location>
        <begin position="67"/>
        <end position="195"/>
    </location>
</feature>
<evidence type="ECO:0000313" key="16">
    <source>
        <dbReference type="EMBL" id="KAK3743377.1"/>
    </source>
</evidence>
<dbReference type="FunFam" id="3.30.70.1230:FF:000007">
    <property type="entry name" value="Guanylate cyclase soluble subunit alpha-3"/>
    <property type="match status" value="1"/>
</dbReference>
<dbReference type="GO" id="GO:0004383">
    <property type="term" value="F:guanylate cyclase activity"/>
    <property type="evidence" value="ECO:0007669"/>
    <property type="project" value="UniProtKB-EC"/>
</dbReference>
<evidence type="ECO:0000256" key="5">
    <source>
        <dbReference type="ARBA" id="ARBA00022692"/>
    </source>
</evidence>
<evidence type="ECO:0000256" key="7">
    <source>
        <dbReference type="ARBA" id="ARBA00022741"/>
    </source>
</evidence>
<evidence type="ECO:0000256" key="6">
    <source>
        <dbReference type="ARBA" id="ARBA00022729"/>
    </source>
</evidence>
<keyword evidence="6" id="KW-0732">Signal</keyword>